<gene>
    <name evidence="2" type="ORF">Cvel_7210</name>
</gene>
<feature type="compositionally biased region" description="Basic and acidic residues" evidence="1">
    <location>
        <begin position="1908"/>
        <end position="1919"/>
    </location>
</feature>
<sequence>MNHLQRTLLREVELEWGQAPAQQVQNLDGSNSIPPESIGGNKDSGAVLDPPAISPPLFEDFLQPHKLAKHLSCPFVVVILTGADFRQATLLSSRLRNTAGVTPALISRIWRSPRRRGGGSPGEDHVKLIDMSLTRTRIKRERFLLLLRLPSGEATREASLSSLRQGLLPRSLDFRFHADLYEEPIEALTIAAQEVPRAFAICRYTLVFASRDAQIEAETVTEELLMAGASVHLAKVLPRKASRLFESSPHRGHSEYDLNSFGRGSNASAMSFAPSDDAMSFLGRDTHPQQSLAENLVVILFSGPRIDLDQQFWCPAPPTRQVPARGQVSFPAATAFAGALGPPLLPIAAAHGPPQEEVKGEESGPTVALLPGSLEGPLLPLLARLLRPSRPAAIAEFECERLEDECAHPELREALASFRMCEDARKERRLEMSWVSVLGPACEAGAHNAVQEILRANGFLILSSVWTFVTLDEVFSLFGFPATSSAPERALRVLVRALEDLQEGRPRKDPMGGADQRPLDMLAVDANERALAGAVSARISAALRDFWINDRGDPGLLSLLKEELEKGMDEWTDLSPSLLAVLVHLPLLPVRTFLVEREGGRALLSVPAWHFPWLSLDEEVSLCDPPLFHSVHHWLNRTGVARLPVQIQRTPESPKRVRLVRLPPSADGSGDPPAALSAVWETSARDRMATHEGRTSGGFGRISSSKKSWERALRNSSEGNPASVSTRPRLPLLAVHSHSRQHFLWHMRSWNQASVLSTDLIVCFLSHTPFGSQNNPGGRGGGRGVTPRRLRSLAATADFGARDSPRRTGTFSPSRKPSIAFTIDTTREDEEEEEERRPMYAQLTPAPLGGGEVREDGGKRKRKGAGGDGDKGKNPLLSDEALMLHRLHFNVLASAHEADVRAAFPFATPKLSSGIERLSGSVAEEGGETKKGNVQATFLLVERRSAVLFAKALETEAAEERSRGQKEAQRGTGGREGRVSAMSASSSLQAAAWDPDHLDLLKGVLGGAIVFLYGSWEAQMVLEHIFRDFMVPRNASDLDLLARVPSAEAGLHSTVARGRGAGKQNSDVTGGGRERDQDGVSVISRVPSLAEFSDAASRAGTAAAGDSVSISPAKVERRVSVVRMAVPASTEEGGVSVDGKAASVSPEEGKQRSSPLVKDPKLRRLLAKRGAKGGGGDVGLTDEVRETFRPSSPLRVLFSPSNTLAAKETTERGHRAAATGAGEISLDDAENAESVEQPVRAAPFLLRACLIAAGHYGWRSLPSSFDFSFADSIGDAWMFRPREDHDAMGGEGEDERESRKQEQTSPQSPGKAFAYAQVSASRNADIARVVRRSFWLFKRNDHSARLARAAVFLEKAEKLRRAERLRARRERSRRMKGGTSARVQNEILRRRKSLGGRSFVTFNGTEDEGASGWEVESRMGGQGDGTLQEREQRLWRRVWTHPESRGDFLLSRNFEMTSVTMQLVQSSKEHSKERHEEGEGSRIGVDSDFPHPFAFGLRPPSFSEHSVSASDVHSMSAKERIELDGGGERGLSVAAEIAVRKRCVFFHIFASQSHLFEHFERNVVLHLDPLVVVWPEHEPSQPTPTDEENNHRETPAIQQAAHTPLQRLIAPRAFPHPKVTIVTPDDKTSTESHRYPGHMSTGALSSAASSVALFPQDTDTQTASSNPMLNGRVACVTTFTSSSHQGVPLREWLPLIDHVTAAIAQGWPDRSALGLEYLRDAAGLRRGSMPFDTKSERSATGFSVRTKARSAKWMRSLGIDGDKSDYSGGSSDDAHRLAAPTAGPIFAEKEEYRTRRRRQTAEQCRMELWVLGGTVGRAALAMDGLALQTPRRNWRVIRETHQRVLLGGSEINRLERDTPLSLVQPSEIAWLGAALSEEQGDSPGATPGDSSLAGQGFRRGAETAAGAEGRRQVPREAKGVTRKWGRQLLQKMLSDVQKGLCPNASRERNTWAELDSGTRILKEEGFFRRGALRGPMRAHLMQNPRLAALIEREEDPLAWGSTLRLPAVATRLLNLATGSDPSRILDLARGLYKLTNMSRGFYATEPDQMPEFKRLQYVVSSEIFESFLRLNRETEGEEQRRVVEDLAALAEAQEKEEGAVMIGKLESMQRGPALRGERVCSLLPLTSANLRVRFNEAEQSPQLSWVDVIGSRSGPCRFAAQVRVLLSTSASLRKMQLPARVRGGDRDLNARSAGGRGEKESEETDVSVWQLLLDGFLQTFLQPDKLLRLRECTGSDESGKGRNERYAKSPAGRRKEAQANGGVTSRDAPNAVLLENLAAFHTRESGDIHAGHPARLLEAYVLPHIGPFDPSAADFSHRERVRFEERETQGLEGPSDLERLAAGYGNRLLHFEFHTLLCLLETAAVKARMDPSDPFCPSQDLLPLPDLVSLLEHQAERCALVVHGLGEADQLVNAYVLKVERAKDLRNRDRHEALAPDRIGKGAKRGNDFFQYAFTGRFEGDVPLPDDFREAQRYVQTEGRRPEPPIPSREIAPPASPAPFSPSPETLYGRKGSASELPFPLSPSPDAPPGGPASPNVGNMRLRTPRPTVGPVTMSPSKVRKTALIWSKFQRPAEDPTKAAPVTRRSIRVEKEKGERASVRFSTASPQAVSPAVSTRTPLQPPSPPSHSPQVPQLRPELRGKGLENFLDDHQAAVQTDGAPQEAAGLPGTTSPEPEQAKPRLSRMKSVQEVVEDFFNEAEPDKNDGDQDKSALERGNKQTQRLPNQRSSIRPSLANPNRPARSSVRASVRIVAPPTSHSPHPDTLSNAPSTHSHQRPSAAPPRDTIPPLEVPLPMPTSPVKGASGGAHSAYGRFCSSHSYSDNRYMDRVVVSKPAERLSTASDPWSAVGGAWGGRPQQPHHKSDAGMSFERYHTFGVSISPTGGRRQTLSSLQKWKKVQEARKKECDHRGHFFDPN</sequence>
<feature type="region of interest" description="Disordered" evidence="1">
    <location>
        <begin position="1466"/>
        <end position="1485"/>
    </location>
</feature>
<feature type="compositionally biased region" description="Polar residues" evidence="1">
    <location>
        <begin position="2717"/>
        <end position="2730"/>
    </location>
</feature>
<feature type="region of interest" description="Disordered" evidence="1">
    <location>
        <begin position="1128"/>
        <end position="1162"/>
    </location>
</feature>
<feature type="region of interest" description="Disordered" evidence="1">
    <location>
        <begin position="2476"/>
        <end position="2555"/>
    </location>
</feature>
<dbReference type="EMBL" id="CDMZ01002958">
    <property type="protein sequence ID" value="CEM44567.1"/>
    <property type="molecule type" value="Genomic_DNA"/>
</dbReference>
<feature type="region of interest" description="Disordered" evidence="1">
    <location>
        <begin position="958"/>
        <end position="981"/>
    </location>
</feature>
<feature type="region of interest" description="Disordered" evidence="1">
    <location>
        <begin position="1283"/>
        <end position="1312"/>
    </location>
</feature>
<feature type="compositionally biased region" description="Basic and acidic residues" evidence="1">
    <location>
        <begin position="2699"/>
        <end position="2716"/>
    </location>
</feature>
<organism evidence="2">
    <name type="scientific">Chromera velia CCMP2878</name>
    <dbReference type="NCBI Taxonomy" id="1169474"/>
    <lineage>
        <taxon>Eukaryota</taxon>
        <taxon>Sar</taxon>
        <taxon>Alveolata</taxon>
        <taxon>Colpodellida</taxon>
        <taxon>Chromeraceae</taxon>
        <taxon>Chromera</taxon>
    </lineage>
</organism>
<feature type="region of interest" description="Disordered" evidence="1">
    <location>
        <begin position="794"/>
        <end position="875"/>
    </location>
</feature>
<feature type="compositionally biased region" description="Pro residues" evidence="1">
    <location>
        <begin position="2520"/>
        <end position="2532"/>
    </location>
</feature>
<feature type="region of interest" description="Disordered" evidence="1">
    <location>
        <begin position="23"/>
        <end position="43"/>
    </location>
</feature>
<feature type="compositionally biased region" description="Basic and acidic residues" evidence="1">
    <location>
        <begin position="2587"/>
        <end position="2598"/>
    </location>
</feature>
<feature type="compositionally biased region" description="Low complexity" evidence="1">
    <location>
        <begin position="2740"/>
        <end position="2752"/>
    </location>
</feature>
<feature type="compositionally biased region" description="Polar residues" evidence="1">
    <location>
        <begin position="2755"/>
        <end position="2771"/>
    </location>
</feature>
<feature type="region of interest" description="Disordered" evidence="1">
    <location>
        <begin position="2568"/>
        <end position="2790"/>
    </location>
</feature>
<evidence type="ECO:0000256" key="1">
    <source>
        <dbReference type="SAM" id="MobiDB-lite"/>
    </source>
</evidence>
<dbReference type="PANTHER" id="PTHR24216">
    <property type="entry name" value="PAXILLIN-RELATED"/>
    <property type="match status" value="1"/>
</dbReference>
<feature type="compositionally biased region" description="Basic and acidic residues" evidence="1">
    <location>
        <begin position="2636"/>
        <end position="2651"/>
    </location>
</feature>
<feature type="region of interest" description="Disordered" evidence="1">
    <location>
        <begin position="1878"/>
        <end position="1920"/>
    </location>
</feature>
<dbReference type="PANTHER" id="PTHR24216:SF65">
    <property type="entry name" value="PAXILLIN-LIKE PROTEIN 1"/>
    <property type="match status" value="1"/>
</dbReference>
<feature type="region of interest" description="Disordered" evidence="1">
    <location>
        <begin position="1055"/>
        <end position="1080"/>
    </location>
</feature>
<protein>
    <submittedName>
        <fullName evidence="2">Uncharacterized protein</fullName>
    </submittedName>
</protein>
<feature type="compositionally biased region" description="Basic and acidic residues" evidence="1">
    <location>
        <begin position="1467"/>
        <end position="1480"/>
    </location>
</feature>
<feature type="compositionally biased region" description="Polar residues" evidence="1">
    <location>
        <begin position="2600"/>
        <end position="2617"/>
    </location>
</feature>
<accession>A0A0G4HKH3</accession>
<evidence type="ECO:0000313" key="2">
    <source>
        <dbReference type="EMBL" id="CEM44567.1"/>
    </source>
</evidence>
<feature type="compositionally biased region" description="Basic and acidic residues" evidence="1">
    <location>
        <begin position="2233"/>
        <end position="2257"/>
    </location>
</feature>
<dbReference type="VEuPathDB" id="CryptoDB:Cvel_7210"/>
<name>A0A0G4HKH3_9ALVE</name>
<feature type="compositionally biased region" description="Polar residues" evidence="1">
    <location>
        <begin position="23"/>
        <end position="34"/>
    </location>
</feature>
<feature type="region of interest" description="Disordered" evidence="1">
    <location>
        <begin position="2233"/>
        <end position="2267"/>
    </location>
</feature>
<feature type="compositionally biased region" description="Low complexity" evidence="1">
    <location>
        <begin position="1896"/>
        <end position="1907"/>
    </location>
</feature>
<reference evidence="2" key="1">
    <citation type="submission" date="2014-11" db="EMBL/GenBank/DDBJ databases">
        <authorList>
            <person name="Otto D Thomas"/>
            <person name="Naeem Raeece"/>
        </authorList>
    </citation>
    <scope>NUCLEOTIDE SEQUENCE</scope>
</reference>
<feature type="compositionally biased region" description="Basic and acidic residues" evidence="1">
    <location>
        <begin position="958"/>
        <end position="978"/>
    </location>
</feature>
<proteinExistence type="predicted"/>